<dbReference type="RefSeq" id="WP_377541921.1">
    <property type="nucleotide sequence ID" value="NZ_JBHSBN010000002.1"/>
</dbReference>
<keyword evidence="6" id="KW-1185">Reference proteome</keyword>
<keyword evidence="2" id="KW-0813">Transport</keyword>
<dbReference type="EMBL" id="JBHSBN010000002">
    <property type="protein sequence ID" value="MFC4104930.1"/>
    <property type="molecule type" value="Genomic_DNA"/>
</dbReference>
<dbReference type="Proteomes" id="UP001595868">
    <property type="component" value="Unassembled WGS sequence"/>
</dbReference>
<evidence type="ECO:0000313" key="6">
    <source>
        <dbReference type="Proteomes" id="UP001595868"/>
    </source>
</evidence>
<dbReference type="PANTHER" id="PTHR30061:SF50">
    <property type="entry name" value="MALTOSE_MALTODEXTRIN-BINDING PERIPLASMIC PROTEIN"/>
    <property type="match status" value="1"/>
</dbReference>
<evidence type="ECO:0000256" key="4">
    <source>
        <dbReference type="SAM" id="SignalP"/>
    </source>
</evidence>
<name>A0ABV8KG36_9ACTN</name>
<dbReference type="Gene3D" id="3.40.190.10">
    <property type="entry name" value="Periplasmic binding protein-like II"/>
    <property type="match status" value="2"/>
</dbReference>
<evidence type="ECO:0000313" key="5">
    <source>
        <dbReference type="EMBL" id="MFC4104930.1"/>
    </source>
</evidence>
<proteinExistence type="inferred from homology"/>
<feature type="chain" id="PRO_5047460404" evidence="4">
    <location>
        <begin position="27"/>
        <end position="426"/>
    </location>
</feature>
<protein>
    <submittedName>
        <fullName evidence="5">Sugar ABC transporter substrate-binding protein</fullName>
    </submittedName>
</protein>
<sequence length="426" mass="45276">MRIRRWRLATAVAVLVALPLAGCGRADDAGGDSGGAGQAVGAGPAKGEIAVWAMGTEGEKLPALAADFMKENPEAKVNVTAVPWDAAHQKIANAVAARQTPDVSLVGTTWMGEFAKTGALDRTPDGLIDKASFYPGAWDTTEVKGASYGIPWYVETRLIYYRTDLAAKAGITSPPKNWDELKAMATAMKEKTGAKSGFYLQPGKTGSWQSVLPFAWQAGAELTKGDAFNLNSPEMTEALSYYQSFFKEGLSVTDMDPGATEQEFIAGRMGAFISGPWHIGLLKEKGGPAFADKFAVAHMPTGKKAATSFVGGGDLAVFKDGKNRDAAWKFVAWLAKPETQAKWYGLSTDLPAMKQAWDDPKLRADPMLKTFGAQLDDAKSPPAIPNWEQIAAAVDDQVEQLCKSDRSAADAAAAMQQKATSIGTGA</sequence>
<gene>
    <name evidence="5" type="ORF">ACFOX0_03110</name>
</gene>
<accession>A0ABV8KG36</accession>
<dbReference type="PANTHER" id="PTHR30061">
    <property type="entry name" value="MALTOSE-BINDING PERIPLASMIC PROTEIN"/>
    <property type="match status" value="1"/>
</dbReference>
<dbReference type="Pfam" id="PF01547">
    <property type="entry name" value="SBP_bac_1"/>
    <property type="match status" value="1"/>
</dbReference>
<evidence type="ECO:0000256" key="2">
    <source>
        <dbReference type="ARBA" id="ARBA00022448"/>
    </source>
</evidence>
<comment type="similarity">
    <text evidence="1">Belongs to the bacterial solute-binding protein 1 family.</text>
</comment>
<comment type="caution">
    <text evidence="5">The sequence shown here is derived from an EMBL/GenBank/DDBJ whole genome shotgun (WGS) entry which is preliminary data.</text>
</comment>
<keyword evidence="3 4" id="KW-0732">Signal</keyword>
<evidence type="ECO:0000256" key="3">
    <source>
        <dbReference type="ARBA" id="ARBA00022729"/>
    </source>
</evidence>
<dbReference type="SUPFAM" id="SSF53850">
    <property type="entry name" value="Periplasmic binding protein-like II"/>
    <property type="match status" value="1"/>
</dbReference>
<feature type="signal peptide" evidence="4">
    <location>
        <begin position="1"/>
        <end position="26"/>
    </location>
</feature>
<dbReference type="CDD" id="cd14747">
    <property type="entry name" value="PBP2_MalE"/>
    <property type="match status" value="1"/>
</dbReference>
<reference evidence="6" key="1">
    <citation type="journal article" date="2019" name="Int. J. Syst. Evol. Microbiol.">
        <title>The Global Catalogue of Microorganisms (GCM) 10K type strain sequencing project: providing services to taxonomists for standard genome sequencing and annotation.</title>
        <authorList>
            <consortium name="The Broad Institute Genomics Platform"/>
            <consortium name="The Broad Institute Genome Sequencing Center for Infectious Disease"/>
            <person name="Wu L."/>
            <person name="Ma J."/>
        </authorList>
    </citation>
    <scope>NUCLEOTIDE SEQUENCE [LARGE SCALE GENOMIC DNA]</scope>
    <source>
        <strain evidence="6">2902at01</strain>
    </source>
</reference>
<organism evidence="5 6">
    <name type="scientific">Micromonospora zhanjiangensis</name>
    <dbReference type="NCBI Taxonomy" id="1522057"/>
    <lineage>
        <taxon>Bacteria</taxon>
        <taxon>Bacillati</taxon>
        <taxon>Actinomycetota</taxon>
        <taxon>Actinomycetes</taxon>
        <taxon>Micromonosporales</taxon>
        <taxon>Micromonosporaceae</taxon>
        <taxon>Micromonospora</taxon>
    </lineage>
</organism>
<dbReference type="InterPro" id="IPR006059">
    <property type="entry name" value="SBP"/>
</dbReference>
<evidence type="ECO:0000256" key="1">
    <source>
        <dbReference type="ARBA" id="ARBA00008520"/>
    </source>
</evidence>